<keyword evidence="1" id="KW-1133">Transmembrane helix</keyword>
<dbReference type="RefSeq" id="WP_046663031.1">
    <property type="nucleotide sequence ID" value="NZ_BIFY01000117.1"/>
</dbReference>
<keyword evidence="1" id="KW-0472">Membrane</keyword>
<reference evidence="3" key="1">
    <citation type="submission" date="2018-12" db="EMBL/GenBank/DDBJ databases">
        <title>Genome sequence of Microcystis aeruginosa NIES-4285.</title>
        <authorList>
            <person name="Tanabe Y."/>
        </authorList>
    </citation>
    <scope>NUCLEOTIDE SEQUENCE [LARGE SCALE GENOMIC DNA]</scope>
    <source>
        <strain evidence="3">NIES-4285</strain>
    </source>
</reference>
<sequence>MSDYSPKPNPGNYQYREDYLRDKREWDKKERQADIEAIQGVREISARPWFQKLSLFLGHVVFFAMLSVSIFDQERRADFLEMIADPNPLLSIAKAIGFILFLYIMCIVISPFLAILAVVGIGILAFVLPFML</sequence>
<name>A0A402DJ57_MICAE</name>
<dbReference type="Proteomes" id="UP000289660">
    <property type="component" value="Unassembled WGS sequence"/>
</dbReference>
<feature type="transmembrane region" description="Helical" evidence="1">
    <location>
        <begin position="53"/>
        <end position="71"/>
    </location>
</feature>
<protein>
    <submittedName>
        <fullName evidence="2">Uncharacterized protein</fullName>
    </submittedName>
</protein>
<accession>A0A402DJ57</accession>
<dbReference type="AlphaFoldDB" id="A0A402DJ57"/>
<proteinExistence type="predicted"/>
<keyword evidence="1" id="KW-0812">Transmembrane</keyword>
<organism evidence="2 3">
    <name type="scientific">Microcystis aeruginosa NIES-4285</name>
    <dbReference type="NCBI Taxonomy" id="2497681"/>
    <lineage>
        <taxon>Bacteria</taxon>
        <taxon>Bacillati</taxon>
        <taxon>Cyanobacteriota</taxon>
        <taxon>Cyanophyceae</taxon>
        <taxon>Oscillatoriophycideae</taxon>
        <taxon>Chroococcales</taxon>
        <taxon>Microcystaceae</taxon>
        <taxon>Microcystis</taxon>
    </lineage>
</organism>
<evidence type="ECO:0000313" key="2">
    <source>
        <dbReference type="EMBL" id="GCE62246.1"/>
    </source>
</evidence>
<gene>
    <name evidence="2" type="ORF">MiAbB_04192</name>
</gene>
<dbReference type="EMBL" id="BIFY01000117">
    <property type="protein sequence ID" value="GCE62246.1"/>
    <property type="molecule type" value="Genomic_DNA"/>
</dbReference>
<feature type="transmembrane region" description="Helical" evidence="1">
    <location>
        <begin position="95"/>
        <end position="128"/>
    </location>
</feature>
<evidence type="ECO:0000313" key="3">
    <source>
        <dbReference type="Proteomes" id="UP000289660"/>
    </source>
</evidence>
<evidence type="ECO:0000256" key="1">
    <source>
        <dbReference type="SAM" id="Phobius"/>
    </source>
</evidence>
<comment type="caution">
    <text evidence="2">The sequence shown here is derived from an EMBL/GenBank/DDBJ whole genome shotgun (WGS) entry which is preliminary data.</text>
</comment>